<dbReference type="SUPFAM" id="SSF53850">
    <property type="entry name" value="Periplasmic binding protein-like II"/>
    <property type="match status" value="1"/>
</dbReference>
<accession>A0ABT9TYL7</accession>
<evidence type="ECO:0000256" key="1">
    <source>
        <dbReference type="SAM" id="SignalP"/>
    </source>
</evidence>
<sequence length="466" mass="52432">MKAMRFRFVWLLAICAMLGATGCSFGAGGNGGSREGASNTDNDPFTVDGHERVTLTYASWGSPNEKQVQERIVAKFMEKYPWITVNYLFVPGDYVKRLTTLYAANKAPDVFVIYKHFALQWAEQGKIYNLNEFLKQDEDVNEAALIPNAIMYWAPNKIAGIKVAEEAFALYYNKEMFDEAGVDLPPSRAEEAWTWDEFVHHAKLLTLDEDGDNALSPSFNPNEIKQYGVRFNNWAWHLFVPSNEASVIAQDGSGLNLEDPAVIDAVQRLADLIYVHHVAPSPIQEKSLPTPDIALQSKKVAMDLNGQWVQLDLAATGIEYGVGVLPKLKKSVTVQFGEPHVMSQTTKHPKEAWLFYKWLLDADSAIDMHASGLWMPTMKDYYTKPELIDKWATVAPGHAEGYEDAVMRQTLENGVNSYDYYVKNIEKINGILNPALDQIWLGKKSVKEAFESIMPKINAEFRGTYP</sequence>
<dbReference type="Proteomes" id="UP001229346">
    <property type="component" value="Unassembled WGS sequence"/>
</dbReference>
<dbReference type="PANTHER" id="PTHR43649:SF12">
    <property type="entry name" value="DIACETYLCHITOBIOSE BINDING PROTEIN DASA"/>
    <property type="match status" value="1"/>
</dbReference>
<dbReference type="EMBL" id="JAUSSU010000003">
    <property type="protein sequence ID" value="MDQ0112471.1"/>
    <property type="molecule type" value="Genomic_DNA"/>
</dbReference>
<evidence type="ECO:0000313" key="3">
    <source>
        <dbReference type="Proteomes" id="UP001229346"/>
    </source>
</evidence>
<dbReference type="Pfam" id="PF13416">
    <property type="entry name" value="SBP_bac_8"/>
    <property type="match status" value="1"/>
</dbReference>
<dbReference type="RefSeq" id="WP_307203339.1">
    <property type="nucleotide sequence ID" value="NZ_JAUSSU010000003.1"/>
</dbReference>
<comment type="caution">
    <text evidence="2">The sequence shown here is derived from an EMBL/GenBank/DDBJ whole genome shotgun (WGS) entry which is preliminary data.</text>
</comment>
<dbReference type="PROSITE" id="PS51257">
    <property type="entry name" value="PROKAR_LIPOPROTEIN"/>
    <property type="match status" value="1"/>
</dbReference>
<dbReference type="CDD" id="cd13585">
    <property type="entry name" value="PBP2_TMBP_like"/>
    <property type="match status" value="1"/>
</dbReference>
<protein>
    <submittedName>
        <fullName evidence="2">Multiple sugar transport system substrate-binding protein</fullName>
    </submittedName>
</protein>
<organism evidence="2 3">
    <name type="scientific">Paenibacillus harenae</name>
    <dbReference type="NCBI Taxonomy" id="306543"/>
    <lineage>
        <taxon>Bacteria</taxon>
        <taxon>Bacillati</taxon>
        <taxon>Bacillota</taxon>
        <taxon>Bacilli</taxon>
        <taxon>Bacillales</taxon>
        <taxon>Paenibacillaceae</taxon>
        <taxon>Paenibacillus</taxon>
    </lineage>
</organism>
<dbReference type="PANTHER" id="PTHR43649">
    <property type="entry name" value="ARABINOSE-BINDING PROTEIN-RELATED"/>
    <property type="match status" value="1"/>
</dbReference>
<reference evidence="2 3" key="1">
    <citation type="submission" date="2023-07" db="EMBL/GenBank/DDBJ databases">
        <title>Sorghum-associated microbial communities from plants grown in Nebraska, USA.</title>
        <authorList>
            <person name="Schachtman D."/>
        </authorList>
    </citation>
    <scope>NUCLEOTIDE SEQUENCE [LARGE SCALE GENOMIC DNA]</scope>
    <source>
        <strain evidence="2 3">CC482</strain>
    </source>
</reference>
<gene>
    <name evidence="2" type="ORF">J2T15_001906</name>
</gene>
<evidence type="ECO:0000313" key="2">
    <source>
        <dbReference type="EMBL" id="MDQ0112471.1"/>
    </source>
</evidence>
<feature type="signal peptide" evidence="1">
    <location>
        <begin position="1"/>
        <end position="26"/>
    </location>
</feature>
<dbReference type="Gene3D" id="3.40.190.10">
    <property type="entry name" value="Periplasmic binding protein-like II"/>
    <property type="match status" value="1"/>
</dbReference>
<keyword evidence="2" id="KW-0813">Transport</keyword>
<keyword evidence="3" id="KW-1185">Reference proteome</keyword>
<proteinExistence type="predicted"/>
<keyword evidence="2" id="KW-0762">Sugar transport</keyword>
<feature type="chain" id="PRO_5047453758" evidence="1">
    <location>
        <begin position="27"/>
        <end position="466"/>
    </location>
</feature>
<dbReference type="InterPro" id="IPR006059">
    <property type="entry name" value="SBP"/>
</dbReference>
<dbReference type="InterPro" id="IPR050490">
    <property type="entry name" value="Bact_solute-bd_prot1"/>
</dbReference>
<keyword evidence="1" id="KW-0732">Signal</keyword>
<name>A0ABT9TYL7_PAEHA</name>